<keyword evidence="2" id="KW-1185">Reference proteome</keyword>
<dbReference type="Pfam" id="PF10387">
    <property type="entry name" value="DUF2442"/>
    <property type="match status" value="1"/>
</dbReference>
<sequence length="93" mass="10378">MSISANKPLAKNVKFDTDMMWLELVDGRKLGVPLAYFPRLLNAQLEQCQHYEISGGGSGLHWDELDEDISVEYLLMGIGDRARSYSSSENLAA</sequence>
<name>A0A1H6FEW3_9GAMM</name>
<proteinExistence type="predicted"/>
<organism evidence="1 2">
    <name type="scientific">Candidatus Venteria ishoeyi</name>
    <dbReference type="NCBI Taxonomy" id="1899563"/>
    <lineage>
        <taxon>Bacteria</taxon>
        <taxon>Pseudomonadati</taxon>
        <taxon>Pseudomonadota</taxon>
        <taxon>Gammaproteobacteria</taxon>
        <taxon>Thiotrichales</taxon>
        <taxon>Thiotrichaceae</taxon>
        <taxon>Venteria</taxon>
    </lineage>
</organism>
<dbReference type="Gene3D" id="3.30.2020.40">
    <property type="entry name" value="Uncharacterised protein PF10387, DUF2442"/>
    <property type="match status" value="1"/>
</dbReference>
<dbReference type="InterPro" id="IPR018841">
    <property type="entry name" value="DUF2442"/>
</dbReference>
<evidence type="ECO:0008006" key="3">
    <source>
        <dbReference type="Google" id="ProtNLM"/>
    </source>
</evidence>
<dbReference type="RefSeq" id="WP_103921333.1">
    <property type="nucleotide sequence ID" value="NZ_FMSV02000539.1"/>
</dbReference>
<protein>
    <recommendedName>
        <fullName evidence="3">DUF2442 domain-containing protein</fullName>
    </recommendedName>
</protein>
<reference evidence="1 2" key="1">
    <citation type="submission" date="2016-10" db="EMBL/GenBank/DDBJ databases">
        <authorList>
            <person name="de Groot N.N."/>
        </authorList>
    </citation>
    <scope>NUCLEOTIDE SEQUENCE [LARGE SCALE GENOMIC DNA]</scope>
    <source>
        <strain evidence="1">MBHS1</strain>
    </source>
</reference>
<evidence type="ECO:0000313" key="1">
    <source>
        <dbReference type="EMBL" id="SEH07706.1"/>
    </source>
</evidence>
<accession>A0A1H6FEW3</accession>
<evidence type="ECO:0000313" key="2">
    <source>
        <dbReference type="Proteomes" id="UP000236724"/>
    </source>
</evidence>
<gene>
    <name evidence="1" type="ORF">MBHS_03591</name>
</gene>
<dbReference type="Proteomes" id="UP000236724">
    <property type="component" value="Unassembled WGS sequence"/>
</dbReference>
<dbReference type="EMBL" id="FMSV02000539">
    <property type="protein sequence ID" value="SEH07706.1"/>
    <property type="molecule type" value="Genomic_DNA"/>
</dbReference>
<dbReference type="AlphaFoldDB" id="A0A1H6FEW3"/>
<dbReference type="OrthoDB" id="9807561at2"/>